<evidence type="ECO:0000313" key="5">
    <source>
        <dbReference type="Proteomes" id="UP001358417"/>
    </source>
</evidence>
<dbReference type="Proteomes" id="UP001358417">
    <property type="component" value="Unassembled WGS sequence"/>
</dbReference>
<evidence type="ECO:0000256" key="1">
    <source>
        <dbReference type="ARBA" id="ARBA00004141"/>
    </source>
</evidence>
<dbReference type="AlphaFoldDB" id="A0AAV9N7V7"/>
<dbReference type="SUPFAM" id="SSF103473">
    <property type="entry name" value="MFS general substrate transporter"/>
    <property type="match status" value="1"/>
</dbReference>
<reference evidence="4 5" key="1">
    <citation type="submission" date="2023-08" db="EMBL/GenBank/DDBJ databases">
        <title>Black Yeasts Isolated from many extreme environments.</title>
        <authorList>
            <person name="Coleine C."/>
            <person name="Stajich J.E."/>
            <person name="Selbmann L."/>
        </authorList>
    </citation>
    <scope>NUCLEOTIDE SEQUENCE [LARGE SCALE GENOMIC DNA]</scope>
    <source>
        <strain evidence="4 5">CCFEE 5792</strain>
    </source>
</reference>
<feature type="region of interest" description="Disordered" evidence="2">
    <location>
        <begin position="562"/>
        <end position="584"/>
    </location>
</feature>
<dbReference type="PANTHER" id="PTHR20772:SF4">
    <property type="entry name" value="HYPOTHETICAL AMINO ACID TRANSPORTER (EUROFUNG)"/>
    <property type="match status" value="1"/>
</dbReference>
<dbReference type="InterPro" id="IPR036259">
    <property type="entry name" value="MFS_trans_sf"/>
</dbReference>
<evidence type="ECO:0008006" key="6">
    <source>
        <dbReference type="Google" id="ProtNLM"/>
    </source>
</evidence>
<feature type="transmembrane region" description="Helical" evidence="3">
    <location>
        <begin position="427"/>
        <end position="445"/>
    </location>
</feature>
<feature type="transmembrane region" description="Helical" evidence="3">
    <location>
        <begin position="240"/>
        <end position="258"/>
    </location>
</feature>
<feature type="transmembrane region" description="Helical" evidence="3">
    <location>
        <begin position="62"/>
        <end position="82"/>
    </location>
</feature>
<feature type="transmembrane region" description="Helical" evidence="3">
    <location>
        <begin position="120"/>
        <end position="140"/>
    </location>
</feature>
<protein>
    <recommendedName>
        <fullName evidence="6">Major facilitator superfamily (MFS) profile domain-containing protein</fullName>
    </recommendedName>
</protein>
<dbReference type="Gene3D" id="1.20.1250.20">
    <property type="entry name" value="MFS general substrate transporter like domains"/>
    <property type="match status" value="1"/>
</dbReference>
<feature type="transmembrane region" description="Helical" evidence="3">
    <location>
        <begin position="451"/>
        <end position="469"/>
    </location>
</feature>
<feature type="transmembrane region" description="Helical" evidence="3">
    <location>
        <begin position="173"/>
        <end position="193"/>
    </location>
</feature>
<dbReference type="InterPro" id="IPR052599">
    <property type="entry name" value="SLC43A_AATransporter"/>
</dbReference>
<comment type="caution">
    <text evidence="4">The sequence shown here is derived from an EMBL/GenBank/DDBJ whole genome shotgun (WGS) entry which is preliminary data.</text>
</comment>
<organism evidence="4 5">
    <name type="scientific">Exophiala bonariae</name>
    <dbReference type="NCBI Taxonomy" id="1690606"/>
    <lineage>
        <taxon>Eukaryota</taxon>
        <taxon>Fungi</taxon>
        <taxon>Dikarya</taxon>
        <taxon>Ascomycota</taxon>
        <taxon>Pezizomycotina</taxon>
        <taxon>Eurotiomycetes</taxon>
        <taxon>Chaetothyriomycetidae</taxon>
        <taxon>Chaetothyriales</taxon>
        <taxon>Herpotrichiellaceae</taxon>
        <taxon>Exophiala</taxon>
    </lineage>
</organism>
<dbReference type="InterPro" id="IPR011701">
    <property type="entry name" value="MFS"/>
</dbReference>
<evidence type="ECO:0000313" key="4">
    <source>
        <dbReference type="EMBL" id="KAK5050104.1"/>
    </source>
</evidence>
<dbReference type="GO" id="GO:0022857">
    <property type="term" value="F:transmembrane transporter activity"/>
    <property type="evidence" value="ECO:0007669"/>
    <property type="project" value="InterPro"/>
</dbReference>
<name>A0AAV9N7V7_9EURO</name>
<accession>A0AAV9N7V7</accession>
<feature type="transmembrane region" description="Helical" evidence="3">
    <location>
        <begin position="518"/>
        <end position="539"/>
    </location>
</feature>
<dbReference type="EMBL" id="JAVRRD010000018">
    <property type="protein sequence ID" value="KAK5050104.1"/>
    <property type="molecule type" value="Genomic_DNA"/>
</dbReference>
<dbReference type="PANTHER" id="PTHR20772">
    <property type="entry name" value="PROTEIN FMP42"/>
    <property type="match status" value="1"/>
</dbReference>
<keyword evidence="5" id="KW-1185">Reference proteome</keyword>
<dbReference type="Pfam" id="PF07690">
    <property type="entry name" value="MFS_1"/>
    <property type="match status" value="1"/>
</dbReference>
<comment type="subcellular location">
    <subcellularLocation>
        <location evidence="1">Membrane</location>
        <topology evidence="1">Multi-pass membrane protein</topology>
    </subcellularLocation>
</comment>
<feature type="transmembrane region" description="Helical" evidence="3">
    <location>
        <begin position="358"/>
        <end position="380"/>
    </location>
</feature>
<proteinExistence type="predicted"/>
<sequence length="611" mass="67444">MSLAQHVSSVEGVDEDYDDAELRLERFPSLALSYDPLPAIAQGPIEKFESQAAYEVSQRKRIAQILVGVVSCVTASGIVFGFDALKTILTQEKVYREYCSEEELLEGVQLCYLQDQRLNLTFVIASVTTNISALLVGGILDRYGPKVCGFISSIMLALGSLSMAFASSLPFDGYFAGSFLLALGGTFTFVPSFHLANAFPRFQGLILALVTGAFDASASVFLVFRIIYQSTGGNFSLRQFFLLFLVVPIFIFTTQILIMPRYIYETRAELTTKVELASDPTQDMHDSDDEFQSAAELMQVRTERAVRRRQSIASINELLGDQSERHEFEKKEGVKHTTSGVWGVMHGVPALQQMMSPWFILITMFTVLQMMRFNFFIATIWTQYVFMLGSSREATKVIEFFDVALPIGGVVTVPFIGLLLDNASTVAVLNLLVLLSTIIGILGAVPTRWAAYANVCLFCVFRPLYYSAMSDYAVKVFGYATFGTVYGTIICLSGVFTFAQSGLQALLHKTFEDDPEPINLGLATAGLVLGISLVMYVDIKGRTIQREKILAKNPGAAVDDSRWNGALPPVSSPSRRGIVDDPERQSLLPHRALRPVMSRDLSTVQERAEPA</sequence>
<dbReference type="GeneID" id="89972403"/>
<feature type="transmembrane region" description="Helical" evidence="3">
    <location>
        <begin position="147"/>
        <end position="167"/>
    </location>
</feature>
<dbReference type="GO" id="GO:0000329">
    <property type="term" value="C:fungal-type vacuole membrane"/>
    <property type="evidence" value="ECO:0007669"/>
    <property type="project" value="TreeGrafter"/>
</dbReference>
<evidence type="ECO:0000256" key="2">
    <source>
        <dbReference type="SAM" id="MobiDB-lite"/>
    </source>
</evidence>
<feature type="transmembrane region" description="Helical" evidence="3">
    <location>
        <begin position="205"/>
        <end position="228"/>
    </location>
</feature>
<dbReference type="RefSeq" id="XP_064704914.1">
    <property type="nucleotide sequence ID" value="XM_064847802.1"/>
</dbReference>
<keyword evidence="3" id="KW-1133">Transmembrane helix</keyword>
<evidence type="ECO:0000256" key="3">
    <source>
        <dbReference type="SAM" id="Phobius"/>
    </source>
</evidence>
<feature type="transmembrane region" description="Helical" evidence="3">
    <location>
        <begin position="400"/>
        <end position="420"/>
    </location>
</feature>
<gene>
    <name evidence="4" type="ORF">LTR84_004224</name>
</gene>
<feature type="transmembrane region" description="Helical" evidence="3">
    <location>
        <begin position="476"/>
        <end position="498"/>
    </location>
</feature>
<keyword evidence="3" id="KW-0472">Membrane</keyword>
<keyword evidence="3" id="KW-0812">Transmembrane</keyword>